<dbReference type="InterPro" id="IPR027417">
    <property type="entry name" value="P-loop_NTPase"/>
</dbReference>
<dbReference type="Gene3D" id="2.60.120.260">
    <property type="entry name" value="Galactose-binding domain-like"/>
    <property type="match status" value="1"/>
</dbReference>
<feature type="transmembrane region" description="Helical" evidence="7">
    <location>
        <begin position="586"/>
        <end position="604"/>
    </location>
</feature>
<dbReference type="Gene3D" id="3.40.50.300">
    <property type="entry name" value="P-loop containing nucleotide triphosphate hydrolases"/>
    <property type="match status" value="1"/>
</dbReference>
<dbReference type="PROSITE" id="PS50893">
    <property type="entry name" value="ABC_TRANSPORTER_2"/>
    <property type="match status" value="1"/>
</dbReference>
<dbReference type="Gene3D" id="3.40.50.1820">
    <property type="entry name" value="alpha/beta hydrolase"/>
    <property type="match status" value="1"/>
</dbReference>
<dbReference type="InterPro" id="IPR000383">
    <property type="entry name" value="Xaa-Pro-like_dom"/>
</dbReference>
<keyword evidence="5 9" id="KW-0067">ATP-binding</keyword>
<evidence type="ECO:0000313" key="9">
    <source>
        <dbReference type="EMBL" id="MBB5070854.1"/>
    </source>
</evidence>
<dbReference type="InterPro" id="IPR003439">
    <property type="entry name" value="ABC_transporter-like_ATP-bd"/>
</dbReference>
<dbReference type="Pfam" id="PF00005">
    <property type="entry name" value="ABC_tran"/>
    <property type="match status" value="1"/>
</dbReference>
<comment type="caution">
    <text evidence="9">The sequence shown here is derived from an EMBL/GenBank/DDBJ whole genome shotgun (WGS) entry which is preliminary data.</text>
</comment>
<keyword evidence="7" id="KW-0472">Membrane</keyword>
<evidence type="ECO:0000256" key="1">
    <source>
        <dbReference type="ARBA" id="ARBA00005417"/>
    </source>
</evidence>
<keyword evidence="7" id="KW-1133">Transmembrane helix</keyword>
<dbReference type="GO" id="GO:0016887">
    <property type="term" value="F:ATP hydrolysis activity"/>
    <property type="evidence" value="ECO:0007669"/>
    <property type="project" value="InterPro"/>
</dbReference>
<dbReference type="EMBL" id="JACHIV010000001">
    <property type="protein sequence ID" value="MBB5070854.1"/>
    <property type="molecule type" value="Genomic_DNA"/>
</dbReference>
<accession>A0A840NGY9</accession>
<dbReference type="InterPro" id="IPR003593">
    <property type="entry name" value="AAA+_ATPase"/>
</dbReference>
<evidence type="ECO:0000259" key="8">
    <source>
        <dbReference type="PROSITE" id="PS50893"/>
    </source>
</evidence>
<feature type="domain" description="ABC transporter" evidence="8">
    <location>
        <begin position="624"/>
        <end position="852"/>
    </location>
</feature>
<dbReference type="SUPFAM" id="SSF53474">
    <property type="entry name" value="alpha/beta-Hydrolases"/>
    <property type="match status" value="1"/>
</dbReference>
<dbReference type="SMART" id="SM00939">
    <property type="entry name" value="PepX_C"/>
    <property type="match status" value="1"/>
</dbReference>
<keyword evidence="3" id="KW-0547">Nucleotide-binding</keyword>
<dbReference type="Proteomes" id="UP000580474">
    <property type="component" value="Unassembled WGS sequence"/>
</dbReference>
<reference evidence="9 10" key="1">
    <citation type="submission" date="2020-08" db="EMBL/GenBank/DDBJ databases">
        <title>Sequencing the genomes of 1000 actinobacteria strains.</title>
        <authorList>
            <person name="Klenk H.-P."/>
        </authorList>
    </citation>
    <scope>NUCLEOTIDE SEQUENCE [LARGE SCALE GENOMIC DNA]</scope>
    <source>
        <strain evidence="9 10">DSM 45582</strain>
    </source>
</reference>
<keyword evidence="7" id="KW-0812">Transmembrane</keyword>
<evidence type="ECO:0000256" key="2">
    <source>
        <dbReference type="ARBA" id="ARBA00022448"/>
    </source>
</evidence>
<evidence type="ECO:0000256" key="3">
    <source>
        <dbReference type="ARBA" id="ARBA00022741"/>
    </source>
</evidence>
<dbReference type="SUPFAM" id="SSF52540">
    <property type="entry name" value="P-loop containing nucleoside triphosphate hydrolases"/>
    <property type="match status" value="1"/>
</dbReference>
<evidence type="ECO:0000256" key="5">
    <source>
        <dbReference type="ARBA" id="ARBA00022840"/>
    </source>
</evidence>
<evidence type="ECO:0000256" key="6">
    <source>
        <dbReference type="SAM" id="MobiDB-lite"/>
    </source>
</evidence>
<dbReference type="SUPFAM" id="SSF49785">
    <property type="entry name" value="Galactose-binding domain-like"/>
    <property type="match status" value="1"/>
</dbReference>
<evidence type="ECO:0000313" key="10">
    <source>
        <dbReference type="Proteomes" id="UP000580474"/>
    </source>
</evidence>
<dbReference type="InterPro" id="IPR013736">
    <property type="entry name" value="Xaa-Pro_dipept_C"/>
</dbReference>
<dbReference type="PANTHER" id="PTHR43335">
    <property type="entry name" value="ABC TRANSPORTER, ATP-BINDING PROTEIN"/>
    <property type="match status" value="1"/>
</dbReference>
<feature type="compositionally biased region" description="Basic and acidic residues" evidence="6">
    <location>
        <begin position="432"/>
        <end position="441"/>
    </location>
</feature>
<keyword evidence="2" id="KW-0813">Transport</keyword>
<proteinExistence type="inferred from homology"/>
<sequence length="921" mass="96861">MPQLLRHGRRFLLLIVITVLLVTGVAALWSGEREQPAPPAPREALIDVQDGPDGLERIQIDATLYAPATTPAPAVVIAHGMGGDKTDADGQARDLARRGFAVLTYSARGFGGSTGRIALNSPDYEVSDARQLVDWLARQPEVQRDRDGDPRVGVTGSSYGGALSLLLAGSDARVDAIAPVMTYNDLGQALLPNAAGTAPPSADTPAHGAFGPDGVFRRAWAGLLFATGGPTAGGAGAPVRTGERTATPPPATCGNFTAEVCAAYSELARTGRASEKTRKLLASVSPSSNNGNIRIPTLLVQGTQDTLFGLDQADANARQIAAAGGDVSMLWFAGGHDGSAPQARVQARIADWFSSHLRGAGAPGNRFEYDIAGAARRDGDVPVRTMASPDYPGVRSDRTPRFSLDLTGPATEVVNPPGGSPAALSSLPGSPGRRDRSEPRDLPGQVANFRTEPVSSRLLISGVPQTRLSVAAVPGQPTTGDAVLFAKLYDVDREGRKELVGDGVAPMHVTGLRPGGRPVEVNVALPGVVHSLETGHRLELAVTTTDQAYAVPVESAVHRVDVTGDRALSVPSVKATGITGGTFPTAPVAGIAGILALLGLTWLLSRLRRRYARPEEPEANGSPLEITDLTKTYPHKVTAVDGVSMRVERGQIVGLLGPNGAGKTTTLRLLLGLLHPTAGQIRVFGHQVEPGAPVLSRIGSLVESPGFPPHLTGLDSLKHYWAATGRPMLQARFDEVVHIAGLGEHAHRRTATFSQGTQQRLAIAQAMLGLPDLLVLDEPTNRLDPPQIHQMREILRRYAATGRCVLLSSHLLSEVEQTCTHVIVMHRGKVITTGSVEEIVSVDGQATFRVDDPEQAATALRSLEGLGAVQVDGDLVHADLAGHSRSIAVNALVASGVAVSQVGPRRRLEDAFLNLVGEEQR</sequence>
<dbReference type="AlphaFoldDB" id="A0A840NGY9"/>
<dbReference type="GO" id="GO:0005524">
    <property type="term" value="F:ATP binding"/>
    <property type="evidence" value="ECO:0007669"/>
    <property type="project" value="UniProtKB-KW"/>
</dbReference>
<dbReference type="InterPro" id="IPR029058">
    <property type="entry name" value="AB_hydrolase_fold"/>
</dbReference>
<name>A0A840NGY9_9PSEU</name>
<protein>
    <submittedName>
        <fullName evidence="9">ABC-2 type transport system ATP-binding protein</fullName>
    </submittedName>
</protein>
<evidence type="ECO:0000256" key="4">
    <source>
        <dbReference type="ARBA" id="ARBA00022801"/>
    </source>
</evidence>
<feature type="region of interest" description="Disordered" evidence="6">
    <location>
        <begin position="381"/>
        <end position="446"/>
    </location>
</feature>
<feature type="compositionally biased region" description="Low complexity" evidence="6">
    <location>
        <begin position="416"/>
        <end position="431"/>
    </location>
</feature>
<evidence type="ECO:0000256" key="7">
    <source>
        <dbReference type="SAM" id="Phobius"/>
    </source>
</evidence>
<dbReference type="GO" id="GO:0008239">
    <property type="term" value="F:dipeptidyl-peptidase activity"/>
    <property type="evidence" value="ECO:0007669"/>
    <property type="project" value="InterPro"/>
</dbReference>
<organism evidence="9 10">
    <name type="scientific">Saccharopolyspora gloriosae</name>
    <dbReference type="NCBI Taxonomy" id="455344"/>
    <lineage>
        <taxon>Bacteria</taxon>
        <taxon>Bacillati</taxon>
        <taxon>Actinomycetota</taxon>
        <taxon>Actinomycetes</taxon>
        <taxon>Pseudonocardiales</taxon>
        <taxon>Pseudonocardiaceae</taxon>
        <taxon>Saccharopolyspora</taxon>
    </lineage>
</organism>
<dbReference type="InterPro" id="IPR008979">
    <property type="entry name" value="Galactose-bd-like_sf"/>
</dbReference>
<gene>
    <name evidence="9" type="ORF">BJ969_003942</name>
</gene>
<dbReference type="PANTHER" id="PTHR43335:SF4">
    <property type="entry name" value="ABC TRANSPORTER, ATP-BINDING PROTEIN"/>
    <property type="match status" value="1"/>
</dbReference>
<dbReference type="Pfam" id="PF08530">
    <property type="entry name" value="PepX_C"/>
    <property type="match status" value="1"/>
</dbReference>
<keyword evidence="4" id="KW-0378">Hydrolase</keyword>
<dbReference type="SMART" id="SM00382">
    <property type="entry name" value="AAA"/>
    <property type="match status" value="1"/>
</dbReference>
<comment type="similarity">
    <text evidence="1">Belongs to the ABC transporter superfamily.</text>
</comment>
<dbReference type="Pfam" id="PF02129">
    <property type="entry name" value="Peptidase_S15"/>
    <property type="match status" value="1"/>
</dbReference>
<keyword evidence="10" id="KW-1185">Reference proteome</keyword>